<dbReference type="InterPro" id="IPR050560">
    <property type="entry name" value="MYB_TF"/>
</dbReference>
<keyword evidence="2" id="KW-1133">Transmembrane helix</keyword>
<reference evidence="5 6" key="1">
    <citation type="journal article" date="2016" name="Genome Biol. Evol.">
        <title>Divergent and convergent evolution of fungal pathogenicity.</title>
        <authorList>
            <person name="Shang Y."/>
            <person name="Xiao G."/>
            <person name="Zheng P."/>
            <person name="Cen K."/>
            <person name="Zhan S."/>
            <person name="Wang C."/>
        </authorList>
    </citation>
    <scope>NUCLEOTIDE SEQUENCE [LARGE SCALE GENOMIC DNA]</scope>
    <source>
        <strain evidence="5 6">RCEF 2490</strain>
    </source>
</reference>
<dbReference type="InterPro" id="IPR001005">
    <property type="entry name" value="SANT/Myb"/>
</dbReference>
<dbReference type="GO" id="GO:0000978">
    <property type="term" value="F:RNA polymerase II cis-regulatory region sequence-specific DNA binding"/>
    <property type="evidence" value="ECO:0007669"/>
    <property type="project" value="TreeGrafter"/>
</dbReference>
<feature type="compositionally biased region" description="Polar residues" evidence="1">
    <location>
        <begin position="147"/>
        <end position="185"/>
    </location>
</feature>
<dbReference type="PROSITE" id="PS50090">
    <property type="entry name" value="MYB_LIKE"/>
    <property type="match status" value="2"/>
</dbReference>
<feature type="region of interest" description="Disordered" evidence="1">
    <location>
        <begin position="101"/>
        <end position="205"/>
    </location>
</feature>
<keyword evidence="2" id="KW-0472">Membrane</keyword>
<dbReference type="GO" id="GO:0000981">
    <property type="term" value="F:DNA-binding transcription factor activity, RNA polymerase II-specific"/>
    <property type="evidence" value="ECO:0007669"/>
    <property type="project" value="TreeGrafter"/>
</dbReference>
<name>A0A168F1C5_9HYPO</name>
<dbReference type="InterPro" id="IPR009057">
    <property type="entry name" value="Homeodomain-like_sf"/>
</dbReference>
<dbReference type="PANTHER" id="PTHR45614">
    <property type="entry name" value="MYB PROTEIN-RELATED"/>
    <property type="match status" value="1"/>
</dbReference>
<evidence type="ECO:0000313" key="5">
    <source>
        <dbReference type="EMBL" id="KZZ99366.1"/>
    </source>
</evidence>
<evidence type="ECO:0000313" key="6">
    <source>
        <dbReference type="Proteomes" id="UP000078544"/>
    </source>
</evidence>
<feature type="region of interest" description="Disordered" evidence="1">
    <location>
        <begin position="1"/>
        <end position="21"/>
    </location>
</feature>
<feature type="domain" description="HTH myb-type" evidence="4">
    <location>
        <begin position="65"/>
        <end position="115"/>
    </location>
</feature>
<dbReference type="OrthoDB" id="2143914at2759"/>
<dbReference type="STRING" id="1081109.A0A168F1C5"/>
<gene>
    <name evidence="5" type="ORF">AAL_01938</name>
</gene>
<keyword evidence="2" id="KW-0812">Transmembrane</keyword>
<dbReference type="InterPro" id="IPR017930">
    <property type="entry name" value="Myb_dom"/>
</dbReference>
<dbReference type="CDD" id="cd00167">
    <property type="entry name" value="SANT"/>
    <property type="match status" value="2"/>
</dbReference>
<feature type="compositionally biased region" description="Polar residues" evidence="1">
    <location>
        <begin position="193"/>
        <end position="202"/>
    </location>
</feature>
<dbReference type="SUPFAM" id="SSF46689">
    <property type="entry name" value="Homeodomain-like"/>
    <property type="match status" value="1"/>
</dbReference>
<keyword evidence="6" id="KW-1185">Reference proteome</keyword>
<dbReference type="AlphaFoldDB" id="A0A168F1C5"/>
<dbReference type="PROSITE" id="PS51294">
    <property type="entry name" value="HTH_MYB"/>
    <property type="match status" value="2"/>
</dbReference>
<feature type="domain" description="Myb-like" evidence="3">
    <location>
        <begin position="61"/>
        <end position="108"/>
    </location>
</feature>
<dbReference type="Pfam" id="PF13921">
    <property type="entry name" value="Myb_DNA-bind_6"/>
    <property type="match status" value="1"/>
</dbReference>
<dbReference type="SMART" id="SM00717">
    <property type="entry name" value="SANT"/>
    <property type="match status" value="2"/>
</dbReference>
<evidence type="ECO:0000256" key="1">
    <source>
        <dbReference type="SAM" id="MobiDB-lite"/>
    </source>
</evidence>
<organism evidence="5 6">
    <name type="scientific">Moelleriella libera RCEF 2490</name>
    <dbReference type="NCBI Taxonomy" id="1081109"/>
    <lineage>
        <taxon>Eukaryota</taxon>
        <taxon>Fungi</taxon>
        <taxon>Dikarya</taxon>
        <taxon>Ascomycota</taxon>
        <taxon>Pezizomycotina</taxon>
        <taxon>Sordariomycetes</taxon>
        <taxon>Hypocreomycetidae</taxon>
        <taxon>Hypocreales</taxon>
        <taxon>Clavicipitaceae</taxon>
        <taxon>Moelleriella</taxon>
    </lineage>
</organism>
<evidence type="ECO:0000259" key="4">
    <source>
        <dbReference type="PROSITE" id="PS51294"/>
    </source>
</evidence>
<accession>A0A168F1C5</accession>
<dbReference type="GO" id="GO:0005634">
    <property type="term" value="C:nucleus"/>
    <property type="evidence" value="ECO:0007669"/>
    <property type="project" value="TreeGrafter"/>
</dbReference>
<evidence type="ECO:0000256" key="2">
    <source>
        <dbReference type="SAM" id="Phobius"/>
    </source>
</evidence>
<feature type="compositionally biased region" description="Basic and acidic residues" evidence="1">
    <location>
        <begin position="134"/>
        <end position="146"/>
    </location>
</feature>
<feature type="domain" description="HTH myb-type" evidence="4">
    <location>
        <begin position="13"/>
        <end position="64"/>
    </location>
</feature>
<dbReference type="EMBL" id="AZGY01000003">
    <property type="protein sequence ID" value="KZZ99366.1"/>
    <property type="molecule type" value="Genomic_DNA"/>
</dbReference>
<dbReference type="Gene3D" id="1.10.10.60">
    <property type="entry name" value="Homeodomain-like"/>
    <property type="match status" value="2"/>
</dbReference>
<dbReference type="Proteomes" id="UP000078544">
    <property type="component" value="Unassembled WGS sequence"/>
</dbReference>
<comment type="caution">
    <text evidence="5">The sequence shown here is derived from an EMBL/GenBank/DDBJ whole genome shotgun (WGS) entry which is preliminary data.</text>
</comment>
<feature type="transmembrane region" description="Helical" evidence="2">
    <location>
        <begin position="260"/>
        <end position="277"/>
    </location>
</feature>
<feature type="domain" description="Myb-like" evidence="3">
    <location>
        <begin position="13"/>
        <end position="60"/>
    </location>
</feature>
<protein>
    <submittedName>
        <fullName evidence="5">Myb transcription factor</fullName>
    </submittedName>
</protein>
<proteinExistence type="predicted"/>
<dbReference type="GO" id="GO:0000278">
    <property type="term" value="P:mitotic cell cycle"/>
    <property type="evidence" value="ECO:0007669"/>
    <property type="project" value="TreeGrafter"/>
</dbReference>
<sequence>MDVSNPSRPIPQKRGPWSNGEDNRLIMLVQDHGPLNWVRIAEILGTRTPKQCRERYHQNLKPTLNRGPITNEEGQIIDDLVQTIGKKWAEIARRLNGRSDNAVKNWWNGSQNRQKRRNQSRRQAQEQSTITGREFSRMPVVRESDQPSHPSQTPADTRSPGLNGQSPHATTWHTATLPSPSSSDLTESEVEMNYTTSPASQAHSRESAYTYRPQIIAFAAGSIIRRSAFSEGSIVWRRAFVAGDDTSTRALSTVVVASRSVIYASVLIFFAAFNAIARYEALRSRTADNGGVSHGSGRCQATIAAITSPHGSKLATVQS</sequence>
<dbReference type="GO" id="GO:0045944">
    <property type="term" value="P:positive regulation of transcription by RNA polymerase II"/>
    <property type="evidence" value="ECO:0007669"/>
    <property type="project" value="TreeGrafter"/>
</dbReference>
<dbReference type="PANTHER" id="PTHR45614:SF25">
    <property type="entry name" value="MYB PROTEIN"/>
    <property type="match status" value="1"/>
</dbReference>
<evidence type="ECO:0000259" key="3">
    <source>
        <dbReference type="PROSITE" id="PS50090"/>
    </source>
</evidence>